<dbReference type="STRING" id="633813.SAMN04488087_0951"/>
<dbReference type="Proteomes" id="UP000185812">
    <property type="component" value="Unassembled WGS sequence"/>
</dbReference>
<dbReference type="InterPro" id="IPR007372">
    <property type="entry name" value="Lipid/polyisoprenoid-bd_YceI"/>
</dbReference>
<gene>
    <name evidence="4" type="ORF">SAMN04488087_0951</name>
</gene>
<keyword evidence="1" id="KW-0812">Transmembrane</keyword>
<evidence type="ECO:0000256" key="2">
    <source>
        <dbReference type="SAM" id="SignalP"/>
    </source>
</evidence>
<accession>A0A1M6RSP4</accession>
<evidence type="ECO:0000313" key="4">
    <source>
        <dbReference type="EMBL" id="SHK35521.1"/>
    </source>
</evidence>
<evidence type="ECO:0000313" key="5">
    <source>
        <dbReference type="Proteomes" id="UP000185812"/>
    </source>
</evidence>
<evidence type="ECO:0000256" key="1">
    <source>
        <dbReference type="SAM" id="Phobius"/>
    </source>
</evidence>
<name>A0A1M6RSP4_9BACT</name>
<keyword evidence="5" id="KW-1185">Reference proteome</keyword>
<dbReference type="EMBL" id="FRAU01000002">
    <property type="protein sequence ID" value="SHK35521.1"/>
    <property type="molecule type" value="Genomic_DNA"/>
</dbReference>
<dbReference type="InterPro" id="IPR036761">
    <property type="entry name" value="TTHA0802/YceI-like_sf"/>
</dbReference>
<feature type="signal peptide" evidence="2">
    <location>
        <begin position="1"/>
        <end position="29"/>
    </location>
</feature>
<reference evidence="5" key="1">
    <citation type="submission" date="2016-11" db="EMBL/GenBank/DDBJ databases">
        <authorList>
            <person name="Varghese N."/>
            <person name="Submissions S."/>
        </authorList>
    </citation>
    <scope>NUCLEOTIDE SEQUENCE [LARGE SCALE GENOMIC DNA]</scope>
    <source>
        <strain evidence="5">DSM 22212</strain>
    </source>
</reference>
<feature type="domain" description="Lipid/polyisoprenoid-binding YceI-like" evidence="3">
    <location>
        <begin position="33"/>
        <end position="198"/>
    </location>
</feature>
<sequence>MAENRGGSNRGRLRMVVGLLMIGAGVAQAQPVTLALQSEGSSFEVRGTSTLHDWTCTVTDWQGTVSLETFGDSVWVQAAVVVVPVTALACGNGAMDRKLRRALKADVYPEIRFVLTQVDSVERIPEGYRLYVQGQLTVAGAERAVRLQVLARAEKAGWRFQGMLPLSMRAFGIKPPTAMLGVLRTGDQVVVRFEVGARPVSGTPKAPGRG</sequence>
<feature type="chain" id="PRO_5013019989" evidence="2">
    <location>
        <begin position="30"/>
        <end position="210"/>
    </location>
</feature>
<feature type="transmembrane region" description="Helical" evidence="1">
    <location>
        <begin position="74"/>
        <end position="94"/>
    </location>
</feature>
<keyword evidence="1" id="KW-0472">Membrane</keyword>
<proteinExistence type="predicted"/>
<keyword evidence="2" id="KW-0732">Signal</keyword>
<dbReference type="SMART" id="SM00867">
    <property type="entry name" value="YceI"/>
    <property type="match status" value="1"/>
</dbReference>
<keyword evidence="1" id="KW-1133">Transmembrane helix</keyword>
<dbReference type="SUPFAM" id="SSF101874">
    <property type="entry name" value="YceI-like"/>
    <property type="match status" value="1"/>
</dbReference>
<dbReference type="Gene3D" id="2.40.128.110">
    <property type="entry name" value="Lipid/polyisoprenoid-binding, YceI-like"/>
    <property type="match status" value="1"/>
</dbReference>
<dbReference type="RefSeq" id="WP_245771920.1">
    <property type="nucleotide sequence ID" value="NZ_FRAU01000002.1"/>
</dbReference>
<evidence type="ECO:0000259" key="3">
    <source>
        <dbReference type="SMART" id="SM00867"/>
    </source>
</evidence>
<dbReference type="PANTHER" id="PTHR34406:SF1">
    <property type="entry name" value="PROTEIN YCEI"/>
    <property type="match status" value="1"/>
</dbReference>
<dbReference type="Pfam" id="PF04264">
    <property type="entry name" value="YceI"/>
    <property type="match status" value="1"/>
</dbReference>
<protein>
    <submittedName>
        <fullName evidence="4">Polyisoprenoid-binding protein YceI</fullName>
    </submittedName>
</protein>
<dbReference type="AlphaFoldDB" id="A0A1M6RSP4"/>
<organism evidence="4 5">
    <name type="scientific">Rhodothermus profundi</name>
    <dbReference type="NCBI Taxonomy" id="633813"/>
    <lineage>
        <taxon>Bacteria</taxon>
        <taxon>Pseudomonadati</taxon>
        <taxon>Rhodothermota</taxon>
        <taxon>Rhodothermia</taxon>
        <taxon>Rhodothermales</taxon>
        <taxon>Rhodothermaceae</taxon>
        <taxon>Rhodothermus</taxon>
    </lineage>
</organism>
<dbReference type="PANTHER" id="PTHR34406">
    <property type="entry name" value="PROTEIN YCEI"/>
    <property type="match status" value="1"/>
</dbReference>